<protein>
    <submittedName>
        <fullName evidence="1">10729_t:CDS:1</fullName>
    </submittedName>
</protein>
<proteinExistence type="predicted"/>
<dbReference type="EMBL" id="CAJVPU010005210">
    <property type="protein sequence ID" value="CAG8544557.1"/>
    <property type="molecule type" value="Genomic_DNA"/>
</dbReference>
<dbReference type="Proteomes" id="UP000789702">
    <property type="component" value="Unassembled WGS sequence"/>
</dbReference>
<evidence type="ECO:0000313" key="2">
    <source>
        <dbReference type="Proteomes" id="UP000789702"/>
    </source>
</evidence>
<name>A0ACA9LQN4_9GLOM</name>
<reference evidence="1" key="1">
    <citation type="submission" date="2021-06" db="EMBL/GenBank/DDBJ databases">
        <authorList>
            <person name="Kallberg Y."/>
            <person name="Tangrot J."/>
            <person name="Rosling A."/>
        </authorList>
    </citation>
    <scope>NUCLEOTIDE SEQUENCE</scope>
    <source>
        <strain evidence="1">IL203A</strain>
    </source>
</reference>
<evidence type="ECO:0000313" key="1">
    <source>
        <dbReference type="EMBL" id="CAG8544557.1"/>
    </source>
</evidence>
<keyword evidence="2" id="KW-1185">Reference proteome</keyword>
<sequence length="111" mass="12613">LINNSKILNTTINTLANQVQPTSTRFAPNLESIQNILKYDKKLHHPSISEFEKVCFIIDNYEAEDIVISKQYALLTKYPDLLAIDSSSCRNGLNFPNTAFIVRSDKPEIEL</sequence>
<comment type="caution">
    <text evidence="1">The sequence shown here is derived from an EMBL/GenBank/DDBJ whole genome shotgun (WGS) entry which is preliminary data.</text>
</comment>
<accession>A0ACA9LQN4</accession>
<gene>
    <name evidence="1" type="ORF">DHETER_LOCUS4953</name>
</gene>
<organism evidence="1 2">
    <name type="scientific">Dentiscutata heterogama</name>
    <dbReference type="NCBI Taxonomy" id="1316150"/>
    <lineage>
        <taxon>Eukaryota</taxon>
        <taxon>Fungi</taxon>
        <taxon>Fungi incertae sedis</taxon>
        <taxon>Mucoromycota</taxon>
        <taxon>Glomeromycotina</taxon>
        <taxon>Glomeromycetes</taxon>
        <taxon>Diversisporales</taxon>
        <taxon>Gigasporaceae</taxon>
        <taxon>Dentiscutata</taxon>
    </lineage>
</organism>
<feature type="non-terminal residue" evidence="1">
    <location>
        <position position="1"/>
    </location>
</feature>